<reference evidence="2" key="2">
    <citation type="submission" date="2015-01" db="EMBL/GenBank/DDBJ databases">
        <title>Evolutionary Origins and Diversification of the Mycorrhizal Mutualists.</title>
        <authorList>
            <consortium name="DOE Joint Genome Institute"/>
            <consortium name="Mycorrhizal Genomics Consortium"/>
            <person name="Kohler A."/>
            <person name="Kuo A."/>
            <person name="Nagy L.G."/>
            <person name="Floudas D."/>
            <person name="Copeland A."/>
            <person name="Barry K.W."/>
            <person name="Cichocki N."/>
            <person name="Veneault-Fourrey C."/>
            <person name="LaButti K."/>
            <person name="Lindquist E.A."/>
            <person name="Lipzen A."/>
            <person name="Lundell T."/>
            <person name="Morin E."/>
            <person name="Murat C."/>
            <person name="Riley R."/>
            <person name="Ohm R."/>
            <person name="Sun H."/>
            <person name="Tunlid A."/>
            <person name="Henrissat B."/>
            <person name="Grigoriev I.V."/>
            <person name="Hibbett D.S."/>
            <person name="Martin F."/>
        </authorList>
    </citation>
    <scope>NUCLEOTIDE SEQUENCE [LARGE SCALE GENOMIC DNA]</scope>
    <source>
        <strain evidence="2">Marx 270</strain>
    </source>
</reference>
<evidence type="ECO:0000313" key="1">
    <source>
        <dbReference type="EMBL" id="KIO00861.1"/>
    </source>
</evidence>
<accession>A0A0C3P019</accession>
<dbReference type="InParanoid" id="A0A0C3P019"/>
<dbReference type="EMBL" id="KN831993">
    <property type="protein sequence ID" value="KIO00861.1"/>
    <property type="molecule type" value="Genomic_DNA"/>
</dbReference>
<dbReference type="HOGENOM" id="CLU_2498768_0_0_1"/>
<dbReference type="Proteomes" id="UP000054217">
    <property type="component" value="Unassembled WGS sequence"/>
</dbReference>
<name>A0A0C3P019_PISTI</name>
<protein>
    <submittedName>
        <fullName evidence="1">Uncharacterized protein</fullName>
    </submittedName>
</protein>
<evidence type="ECO:0000313" key="2">
    <source>
        <dbReference type="Proteomes" id="UP000054217"/>
    </source>
</evidence>
<gene>
    <name evidence="1" type="ORF">M404DRAFT_753986</name>
</gene>
<organism evidence="1 2">
    <name type="scientific">Pisolithus tinctorius Marx 270</name>
    <dbReference type="NCBI Taxonomy" id="870435"/>
    <lineage>
        <taxon>Eukaryota</taxon>
        <taxon>Fungi</taxon>
        <taxon>Dikarya</taxon>
        <taxon>Basidiomycota</taxon>
        <taxon>Agaricomycotina</taxon>
        <taxon>Agaricomycetes</taxon>
        <taxon>Agaricomycetidae</taxon>
        <taxon>Boletales</taxon>
        <taxon>Sclerodermatineae</taxon>
        <taxon>Pisolithaceae</taxon>
        <taxon>Pisolithus</taxon>
    </lineage>
</organism>
<reference evidence="1 2" key="1">
    <citation type="submission" date="2014-04" db="EMBL/GenBank/DDBJ databases">
        <authorList>
            <consortium name="DOE Joint Genome Institute"/>
            <person name="Kuo A."/>
            <person name="Kohler A."/>
            <person name="Costa M.D."/>
            <person name="Nagy L.G."/>
            <person name="Floudas D."/>
            <person name="Copeland A."/>
            <person name="Barry K.W."/>
            <person name="Cichocki N."/>
            <person name="Veneault-Fourrey C."/>
            <person name="LaButti K."/>
            <person name="Lindquist E.A."/>
            <person name="Lipzen A."/>
            <person name="Lundell T."/>
            <person name="Morin E."/>
            <person name="Murat C."/>
            <person name="Sun H."/>
            <person name="Tunlid A."/>
            <person name="Henrissat B."/>
            <person name="Grigoriev I.V."/>
            <person name="Hibbett D.S."/>
            <person name="Martin F."/>
            <person name="Nordberg H.P."/>
            <person name="Cantor M.N."/>
            <person name="Hua S.X."/>
        </authorList>
    </citation>
    <scope>NUCLEOTIDE SEQUENCE [LARGE SCALE GENOMIC DNA]</scope>
    <source>
        <strain evidence="1 2">Marx 270</strain>
    </source>
</reference>
<dbReference type="AlphaFoldDB" id="A0A0C3P019"/>
<keyword evidence="2" id="KW-1185">Reference proteome</keyword>
<sequence>MRSVYVRSKTVHEARKYCPCSSKVYNRGCSIVTGQCPPSYFNLLALNLLRHLLFQGPSSRQKQLHMVNMNASPRAMAVTWSLITQY</sequence>
<proteinExistence type="predicted"/>